<dbReference type="AlphaFoldDB" id="A0A060T899"/>
<protein>
    <recommendedName>
        <fullName evidence="11">General transcription and DNA repair factor IIH</fullName>
    </recommendedName>
</protein>
<gene>
    <name evidence="15" type="ORF">GNLVRS02_ARAD1C27742g</name>
</gene>
<dbReference type="GO" id="GO:0008270">
    <property type="term" value="F:zinc ion binding"/>
    <property type="evidence" value="ECO:0007669"/>
    <property type="project" value="UniProtKB-UniRule"/>
</dbReference>
<keyword evidence="3 11" id="KW-0479">Metal-binding</keyword>
<evidence type="ECO:0000313" key="15">
    <source>
        <dbReference type="EMBL" id="CDP35107.1"/>
    </source>
</evidence>
<accession>A0A060T899</accession>
<dbReference type="FunFam" id="3.40.50.410:FF:000015">
    <property type="entry name" value="General transcription factor IIH subunit 2"/>
    <property type="match status" value="1"/>
</dbReference>
<evidence type="ECO:0000256" key="4">
    <source>
        <dbReference type="ARBA" id="ARBA00022763"/>
    </source>
</evidence>
<reference evidence="15" key="2">
    <citation type="submission" date="2014-06" db="EMBL/GenBank/DDBJ databases">
        <title>The complete genome of Blastobotrys (Arxula) adeninivorans LS3 - a yeast of biotechnological interest.</title>
        <authorList>
            <person name="Kunze G."/>
            <person name="Gaillardin C."/>
            <person name="Czernicka M."/>
            <person name="Durrens P."/>
            <person name="Martin T."/>
            <person name="Boer E."/>
            <person name="Gabaldon T."/>
            <person name="Cruz J."/>
            <person name="Talla E."/>
            <person name="Marck C."/>
            <person name="Goffeau A."/>
            <person name="Barbe V."/>
            <person name="Baret P."/>
            <person name="Baronian K."/>
            <person name="Beier S."/>
            <person name="Bleykasten C."/>
            <person name="Bode R."/>
            <person name="Casaregola S."/>
            <person name="Despons L."/>
            <person name="Fairhead C."/>
            <person name="Giersberg M."/>
            <person name="Gierski P."/>
            <person name="Hahnel U."/>
            <person name="Hartmann A."/>
            <person name="Jankowska D."/>
            <person name="Jubin C."/>
            <person name="Jung P."/>
            <person name="Lafontaine I."/>
            <person name="Leh-Louis V."/>
            <person name="Lemaire M."/>
            <person name="Marcet-Houben M."/>
            <person name="Mascher M."/>
            <person name="Morel G."/>
            <person name="Richard G.-F."/>
            <person name="Riechen J."/>
            <person name="Sacerdot C."/>
            <person name="Sarkar A."/>
            <person name="Savel G."/>
            <person name="Schacherer J."/>
            <person name="Sherman D."/>
            <person name="Straub M.-L."/>
            <person name="Stein N."/>
            <person name="Thierry A."/>
            <person name="Trautwein-Schult A."/>
            <person name="Westhof E."/>
            <person name="Worch S."/>
            <person name="Dujon B."/>
            <person name="Souciet J.-L."/>
            <person name="Wincker P."/>
            <person name="Scholz U."/>
            <person name="Neuveglise N."/>
        </authorList>
    </citation>
    <scope>NUCLEOTIDE SEQUENCE</scope>
    <source>
        <strain evidence="15">LS3</strain>
    </source>
</reference>
<dbReference type="InterPro" id="IPR002035">
    <property type="entry name" value="VWF_A"/>
</dbReference>
<evidence type="ECO:0000256" key="9">
    <source>
        <dbReference type="ARBA" id="ARBA00023204"/>
    </source>
</evidence>
<feature type="compositionally biased region" description="Low complexity" evidence="13">
    <location>
        <begin position="33"/>
        <end position="45"/>
    </location>
</feature>
<reference evidence="15" key="1">
    <citation type="submission" date="2014-02" db="EMBL/GenBank/DDBJ databases">
        <authorList>
            <person name="Genoscope - CEA"/>
        </authorList>
    </citation>
    <scope>NUCLEOTIDE SEQUENCE</scope>
    <source>
        <strain evidence="15">LS3</strain>
    </source>
</reference>
<feature type="domain" description="VWFA" evidence="14">
    <location>
        <begin position="101"/>
        <end position="284"/>
    </location>
</feature>
<sequence length="455" mass="48735">MDDSDDDYVEYLSSDGEVNSGVSRRTRNRDSARPSGRSGRAQASASGGGYAWEDEYHRSWDIVQEDAAGSLEGAVAGLVADQKKRRAIKDARPVRRGIIRNMVLILDLSDAMNERDLRPTRHATAIATALDFCNDFFDQNPVSRLGVIGMREGIAVPVAPLDAAPAACAAEIAALKSSEPKGNPSLQNALEAARAMLQAAPEHSSREVVVVFGALLSADPGDIHATIERLVKDRVRVRVVGLAAQVAVCKMLVEATNNGDGSGYGVALNETHFHELLMESTSPLAVPSSDDAASRSAALVRMGFPSRIAPSSIASLCACHSRPTTTGYLCPRCQSKVCALPALCPCCGLTLILSTHLARSYHHLFPLKVFKEIPGDDTEVQCLGCHHHIGGKESRYSCPLCKNLFCIDCDIFCHETLHNCPGCEAHIQPKQKPGLKVKLTMNSAQNGANSVDGVN</sequence>
<evidence type="ECO:0000259" key="14">
    <source>
        <dbReference type="PROSITE" id="PS50234"/>
    </source>
</evidence>
<dbReference type="InterPro" id="IPR004595">
    <property type="entry name" value="TFIIH_C1-like_dom"/>
</dbReference>
<keyword evidence="4" id="KW-0227">DNA damage</keyword>
<dbReference type="SUPFAM" id="SSF53300">
    <property type="entry name" value="vWA-like"/>
    <property type="match status" value="1"/>
</dbReference>
<feature type="zinc finger region" description="C4-type" evidence="12">
    <location>
        <begin position="330"/>
        <end position="347"/>
    </location>
</feature>
<keyword evidence="10 11" id="KW-0539">Nucleus</keyword>
<dbReference type="InterPro" id="IPR013083">
    <property type="entry name" value="Znf_RING/FYVE/PHD"/>
</dbReference>
<dbReference type="InterPro" id="IPR012170">
    <property type="entry name" value="TFIIH_SSL1/p44"/>
</dbReference>
<comment type="similarity">
    <text evidence="2 11">Belongs to the GTF2H2 family.</text>
</comment>
<dbReference type="PROSITE" id="PS50234">
    <property type="entry name" value="VWFA"/>
    <property type="match status" value="1"/>
</dbReference>
<dbReference type="Pfam" id="PF07975">
    <property type="entry name" value="C1_4"/>
    <property type="match status" value="1"/>
</dbReference>
<dbReference type="PROSITE" id="PS00028">
    <property type="entry name" value="ZINC_FINGER_C2H2_1"/>
    <property type="match status" value="1"/>
</dbReference>
<proteinExistence type="inferred from homology"/>
<dbReference type="GO" id="GO:0005675">
    <property type="term" value="C:transcription factor TFIIH holo complex"/>
    <property type="evidence" value="ECO:0007669"/>
    <property type="project" value="UniProtKB-UniRule"/>
</dbReference>
<dbReference type="EMBL" id="HG937693">
    <property type="protein sequence ID" value="CDP35107.1"/>
    <property type="molecule type" value="Genomic_DNA"/>
</dbReference>
<dbReference type="Gene3D" id="3.30.40.10">
    <property type="entry name" value="Zinc/RING finger domain, C3HC4 (zinc finger)"/>
    <property type="match status" value="1"/>
</dbReference>
<dbReference type="PhylomeDB" id="A0A060T899"/>
<dbReference type="SMART" id="SM01047">
    <property type="entry name" value="C1_4"/>
    <property type="match status" value="1"/>
</dbReference>
<dbReference type="GO" id="GO:0006357">
    <property type="term" value="P:regulation of transcription by RNA polymerase II"/>
    <property type="evidence" value="ECO:0007669"/>
    <property type="project" value="UniProtKB-UniRule"/>
</dbReference>
<evidence type="ECO:0000256" key="1">
    <source>
        <dbReference type="ARBA" id="ARBA00004123"/>
    </source>
</evidence>
<evidence type="ECO:0000256" key="2">
    <source>
        <dbReference type="ARBA" id="ARBA00006092"/>
    </source>
</evidence>
<comment type="function">
    <text evidence="11">Component of the general transcription and DNA repair factor IIH (TFIIH) core complex, which is involved in general and transcription-coupled nucleotide excision repair (NER) of damaged DNA and, when complexed to TFIIK, in RNA transcription by RNA polymerase II.</text>
</comment>
<keyword evidence="6 11" id="KW-0862">Zinc</keyword>
<evidence type="ECO:0000256" key="5">
    <source>
        <dbReference type="ARBA" id="ARBA00022771"/>
    </source>
</evidence>
<keyword evidence="5" id="KW-0863">Zinc-finger</keyword>
<feature type="region of interest" description="Disordered" evidence="13">
    <location>
        <begin position="1"/>
        <end position="48"/>
    </location>
</feature>
<organism evidence="15">
    <name type="scientific">Blastobotrys adeninivorans</name>
    <name type="common">Yeast</name>
    <name type="synonym">Arxula adeninivorans</name>
    <dbReference type="NCBI Taxonomy" id="409370"/>
    <lineage>
        <taxon>Eukaryota</taxon>
        <taxon>Fungi</taxon>
        <taxon>Dikarya</taxon>
        <taxon>Ascomycota</taxon>
        <taxon>Saccharomycotina</taxon>
        <taxon>Dipodascomycetes</taxon>
        <taxon>Dipodascales</taxon>
        <taxon>Trichomonascaceae</taxon>
        <taxon>Blastobotrys</taxon>
    </lineage>
</organism>
<dbReference type="Gene3D" id="3.40.50.410">
    <property type="entry name" value="von Willebrand factor, type A domain"/>
    <property type="match status" value="1"/>
</dbReference>
<dbReference type="PIRSF" id="PIRSF015919">
    <property type="entry name" value="TFIIH_SSL1"/>
    <property type="match status" value="1"/>
</dbReference>
<keyword evidence="7 11" id="KW-0805">Transcription regulation</keyword>
<keyword evidence="8 11" id="KW-0804">Transcription</keyword>
<evidence type="ECO:0000256" key="11">
    <source>
        <dbReference type="PIRNR" id="PIRNR015919"/>
    </source>
</evidence>
<evidence type="ECO:0000256" key="6">
    <source>
        <dbReference type="ARBA" id="ARBA00022833"/>
    </source>
</evidence>
<dbReference type="SUPFAM" id="SSF57889">
    <property type="entry name" value="Cysteine-rich domain"/>
    <property type="match status" value="1"/>
</dbReference>
<evidence type="ECO:0000256" key="8">
    <source>
        <dbReference type="ARBA" id="ARBA00023163"/>
    </source>
</evidence>
<dbReference type="PANTHER" id="PTHR12695:SF2">
    <property type="entry name" value="GENERAL TRANSCRIPTION FACTOR IIH SUBUNIT 2-RELATED"/>
    <property type="match status" value="1"/>
</dbReference>
<dbReference type="InterPro" id="IPR046349">
    <property type="entry name" value="C1-like_sf"/>
</dbReference>
<name>A0A060T899_BLAAD</name>
<dbReference type="InterPro" id="IPR007198">
    <property type="entry name" value="Ssl1-like"/>
</dbReference>
<dbReference type="GO" id="GO:0006351">
    <property type="term" value="P:DNA-templated transcription"/>
    <property type="evidence" value="ECO:0007669"/>
    <property type="project" value="InterPro"/>
</dbReference>
<evidence type="ECO:0000256" key="3">
    <source>
        <dbReference type="ARBA" id="ARBA00022723"/>
    </source>
</evidence>
<evidence type="ECO:0000256" key="10">
    <source>
        <dbReference type="ARBA" id="ARBA00023242"/>
    </source>
</evidence>
<dbReference type="NCBIfam" id="TIGR00622">
    <property type="entry name" value="ssl1"/>
    <property type="match status" value="1"/>
</dbReference>
<dbReference type="InterPro" id="IPR036465">
    <property type="entry name" value="vWFA_dom_sf"/>
</dbReference>
<evidence type="ECO:0000256" key="13">
    <source>
        <dbReference type="SAM" id="MobiDB-lite"/>
    </source>
</evidence>
<dbReference type="InterPro" id="IPR013087">
    <property type="entry name" value="Znf_C2H2_type"/>
</dbReference>
<keyword evidence="9" id="KW-0234">DNA repair</keyword>
<comment type="subcellular location">
    <subcellularLocation>
        <location evidence="1 11">Nucleus</location>
    </subcellularLocation>
</comment>
<dbReference type="Pfam" id="PF04056">
    <property type="entry name" value="Ssl1"/>
    <property type="match status" value="1"/>
</dbReference>
<dbReference type="PANTHER" id="PTHR12695">
    <property type="entry name" value="GENERAL TRANSCRIPTION FACTOR IIH SUBUNIT 2"/>
    <property type="match status" value="1"/>
</dbReference>
<dbReference type="GO" id="GO:0000439">
    <property type="term" value="C:transcription factor TFIIH core complex"/>
    <property type="evidence" value="ECO:0007669"/>
    <property type="project" value="UniProtKB-UniRule"/>
</dbReference>
<dbReference type="GO" id="GO:0006289">
    <property type="term" value="P:nucleotide-excision repair"/>
    <property type="evidence" value="ECO:0007669"/>
    <property type="project" value="UniProtKB-UniRule"/>
</dbReference>
<dbReference type="SMART" id="SM00327">
    <property type="entry name" value="VWA"/>
    <property type="match status" value="1"/>
</dbReference>
<evidence type="ECO:0000256" key="12">
    <source>
        <dbReference type="PIRSR" id="PIRSR015919-1"/>
    </source>
</evidence>
<evidence type="ECO:0000256" key="7">
    <source>
        <dbReference type="ARBA" id="ARBA00023015"/>
    </source>
</evidence>